<dbReference type="PRINTS" id="PR00502">
    <property type="entry name" value="NUDIXFAMILY"/>
</dbReference>
<dbReference type="PANTHER" id="PTHR43222">
    <property type="entry name" value="NUDIX HYDROLASE 23"/>
    <property type="match status" value="1"/>
</dbReference>
<dbReference type="OrthoDB" id="4287477at2"/>
<feature type="compositionally biased region" description="Basic and acidic residues" evidence="6">
    <location>
        <begin position="8"/>
        <end position="23"/>
    </location>
</feature>
<proteinExistence type="inferred from homology"/>
<dbReference type="CDD" id="cd03673">
    <property type="entry name" value="NUDIX_Ap6A_hydrolase"/>
    <property type="match status" value="1"/>
</dbReference>
<dbReference type="SMART" id="SM00855">
    <property type="entry name" value="PGAM"/>
    <property type="match status" value="1"/>
</dbReference>
<dbReference type="PROSITE" id="PS00893">
    <property type="entry name" value="NUDIX_BOX"/>
    <property type="match status" value="1"/>
</dbReference>
<evidence type="ECO:0000256" key="5">
    <source>
        <dbReference type="RuleBase" id="RU003476"/>
    </source>
</evidence>
<comment type="caution">
    <text evidence="8">The sequence shown here is derived from an EMBL/GenBank/DDBJ whole genome shotgun (WGS) entry which is preliminary data.</text>
</comment>
<dbReference type="InterPro" id="IPR029033">
    <property type="entry name" value="His_PPase_superfam"/>
</dbReference>
<comment type="cofactor">
    <cofactor evidence="1">
        <name>Mg(2+)</name>
        <dbReference type="ChEBI" id="CHEBI:18420"/>
    </cofactor>
</comment>
<evidence type="ECO:0000313" key="8">
    <source>
        <dbReference type="EMBL" id="RVW11213.1"/>
    </source>
</evidence>
<dbReference type="Gene3D" id="3.40.50.1240">
    <property type="entry name" value="Phosphoglycerate mutase-like"/>
    <property type="match status" value="1"/>
</dbReference>
<dbReference type="CDD" id="cd07067">
    <property type="entry name" value="HP_PGM_like"/>
    <property type="match status" value="1"/>
</dbReference>
<dbReference type="Proteomes" id="UP000286208">
    <property type="component" value="Unassembled WGS sequence"/>
</dbReference>
<gene>
    <name evidence="8" type="ORF">EGT67_01830</name>
</gene>
<name>A0A438BJF6_9NOCA</name>
<dbReference type="SUPFAM" id="SSF53254">
    <property type="entry name" value="Phosphoglycerate mutase-like"/>
    <property type="match status" value="1"/>
</dbReference>
<dbReference type="EMBL" id="RKLP01000001">
    <property type="protein sequence ID" value="RVW11213.1"/>
    <property type="molecule type" value="Genomic_DNA"/>
</dbReference>
<evidence type="ECO:0000256" key="4">
    <source>
        <dbReference type="ARBA" id="ARBA00022842"/>
    </source>
</evidence>
<dbReference type="Pfam" id="PF00293">
    <property type="entry name" value="NUDIX"/>
    <property type="match status" value="1"/>
</dbReference>
<evidence type="ECO:0000259" key="7">
    <source>
        <dbReference type="PROSITE" id="PS51462"/>
    </source>
</evidence>
<dbReference type="InterPro" id="IPR015797">
    <property type="entry name" value="NUDIX_hydrolase-like_dom_sf"/>
</dbReference>
<evidence type="ECO:0000256" key="1">
    <source>
        <dbReference type="ARBA" id="ARBA00001946"/>
    </source>
</evidence>
<keyword evidence="4" id="KW-0460">Magnesium</keyword>
<evidence type="ECO:0000256" key="3">
    <source>
        <dbReference type="ARBA" id="ARBA00022801"/>
    </source>
</evidence>
<dbReference type="AlphaFoldDB" id="A0A438BJF6"/>
<evidence type="ECO:0000256" key="6">
    <source>
        <dbReference type="SAM" id="MobiDB-lite"/>
    </source>
</evidence>
<dbReference type="InterPro" id="IPR000086">
    <property type="entry name" value="NUDIX_hydrolase_dom"/>
</dbReference>
<feature type="domain" description="Nudix hydrolase" evidence="7">
    <location>
        <begin position="25"/>
        <end position="155"/>
    </location>
</feature>
<reference evidence="8 9" key="1">
    <citation type="submission" date="2018-11" db="EMBL/GenBank/DDBJ databases">
        <title>Rhodococcus spongicola sp. nov. and Rhodococcus xishaensis sp. nov. from marine sponges.</title>
        <authorList>
            <person name="Li L."/>
            <person name="Lin H.W."/>
        </authorList>
    </citation>
    <scope>NUCLEOTIDE SEQUENCE [LARGE SCALE GENOMIC DNA]</scope>
    <source>
        <strain evidence="8 9">CCTCC AB2014297</strain>
    </source>
</reference>
<dbReference type="InterPro" id="IPR020084">
    <property type="entry name" value="NUDIX_hydrolase_CS"/>
</dbReference>
<keyword evidence="9" id="KW-1185">Reference proteome</keyword>
<protein>
    <submittedName>
        <fullName evidence="8">NUDIX hydrolase</fullName>
    </submittedName>
</protein>
<evidence type="ECO:0000256" key="2">
    <source>
        <dbReference type="ARBA" id="ARBA00005582"/>
    </source>
</evidence>
<keyword evidence="3 5" id="KW-0378">Hydrolase</keyword>
<dbReference type="PROSITE" id="PS51462">
    <property type="entry name" value="NUDIX"/>
    <property type="match status" value="1"/>
</dbReference>
<accession>A0A438BJF6</accession>
<dbReference type="PANTHER" id="PTHR43222:SF9">
    <property type="entry name" value="8-OXO-(D)GTP PHOSPHATASE"/>
    <property type="match status" value="1"/>
</dbReference>
<dbReference type="Pfam" id="PF00300">
    <property type="entry name" value="His_Phos_1"/>
    <property type="match status" value="1"/>
</dbReference>
<dbReference type="Gene3D" id="3.90.79.10">
    <property type="entry name" value="Nucleoside Triphosphate Pyrophosphohydrolase"/>
    <property type="match status" value="1"/>
</dbReference>
<dbReference type="GO" id="GO:0016787">
    <property type="term" value="F:hydrolase activity"/>
    <property type="evidence" value="ECO:0007669"/>
    <property type="project" value="UniProtKB-KW"/>
</dbReference>
<dbReference type="InterPro" id="IPR013078">
    <property type="entry name" value="His_Pase_superF_clade-1"/>
</dbReference>
<sequence>MEGTKPLSPEKPRPDKPTTDKPVKANIFAAGAVLWRKSPSNPYEIEIALIHRPKYDDWSFPKGKLDPGETAIVAAVREIHEETGINAQLARHLSGVTYPIPGHRRLKRVEYWAAEAVSGEFAPNDEVDELRWLAPDRVAEQLSYPMDRMILRRFAQLPPDTTTVLLVRHAKAGSSKNYTGDDALRPLDAKGQVQAKALVAQLRAFGASEICAADRLRCVQTVEPLAAELGVPIRPEPLLSEEGYAADPAGARARARKIAAMGGVQVICSQGGVIPDLMQWWAERDGIQLPPARNRKASTWVLSLSGGRLVAADHIDSPLPVVRKAN</sequence>
<dbReference type="InterPro" id="IPR020476">
    <property type="entry name" value="Nudix_hydrolase"/>
</dbReference>
<evidence type="ECO:0000313" key="9">
    <source>
        <dbReference type="Proteomes" id="UP000286208"/>
    </source>
</evidence>
<feature type="region of interest" description="Disordered" evidence="6">
    <location>
        <begin position="1"/>
        <end position="23"/>
    </location>
</feature>
<organism evidence="8 9">
    <name type="scientific">Prescottella agglutinans</name>
    <dbReference type="NCBI Taxonomy" id="1644129"/>
    <lineage>
        <taxon>Bacteria</taxon>
        <taxon>Bacillati</taxon>
        <taxon>Actinomycetota</taxon>
        <taxon>Actinomycetes</taxon>
        <taxon>Mycobacteriales</taxon>
        <taxon>Nocardiaceae</taxon>
        <taxon>Prescottella</taxon>
    </lineage>
</organism>
<dbReference type="SUPFAM" id="SSF55811">
    <property type="entry name" value="Nudix"/>
    <property type="match status" value="1"/>
</dbReference>
<comment type="similarity">
    <text evidence="2 5">Belongs to the Nudix hydrolase family.</text>
</comment>